<evidence type="ECO:0000313" key="2">
    <source>
        <dbReference type="Proteomes" id="UP000322294"/>
    </source>
</evidence>
<dbReference type="OrthoDB" id="9795125at2"/>
<dbReference type="Proteomes" id="UP000322294">
    <property type="component" value="Unassembled WGS sequence"/>
</dbReference>
<dbReference type="NCBIfam" id="TIGR02892">
    <property type="entry name" value="spore_yabP"/>
    <property type="match status" value="1"/>
</dbReference>
<accession>A0A5S5AJ06</accession>
<dbReference type="InterPro" id="IPR022476">
    <property type="entry name" value="Spore_YabP/YqfC"/>
</dbReference>
<evidence type="ECO:0000313" key="1">
    <source>
        <dbReference type="EMBL" id="TYP50872.1"/>
    </source>
</evidence>
<protein>
    <submittedName>
        <fullName evidence="1">Sporulation protein YabP</fullName>
    </submittedName>
</protein>
<sequence>MDEKKSTKHRLTLQDREILEIDGVLNVEKFTDEDIVLSTEKGMLNIKGEKMHMKQLNLDQGLIIVEGYVKMLAYTEEISATEKGKGLLNRLFR</sequence>
<dbReference type="Pfam" id="PF07873">
    <property type="entry name" value="YabP"/>
    <property type="match status" value="1"/>
</dbReference>
<proteinExistence type="predicted"/>
<dbReference type="InterPro" id="IPR038705">
    <property type="entry name" value="YabP_sf"/>
</dbReference>
<dbReference type="PIRSF" id="PIRSF011576">
    <property type="entry name" value="YabP"/>
    <property type="match status" value="1"/>
</dbReference>
<dbReference type="Gene3D" id="2.60.40.2000">
    <property type="match status" value="1"/>
</dbReference>
<name>A0A5S5AJ06_9FIRM</name>
<reference evidence="1 2" key="1">
    <citation type="submission" date="2019-07" db="EMBL/GenBank/DDBJ databases">
        <title>Genomic Encyclopedia of Type Strains, Phase I: the one thousand microbial genomes (KMG-I) project.</title>
        <authorList>
            <person name="Kyrpides N."/>
        </authorList>
    </citation>
    <scope>NUCLEOTIDE SEQUENCE [LARGE SCALE GENOMIC DNA]</scope>
    <source>
        <strain evidence="1 2">DSM 16647</strain>
    </source>
</reference>
<dbReference type="RefSeq" id="WP_148867690.1">
    <property type="nucleotide sequence ID" value="NZ_VNHO01000025.1"/>
</dbReference>
<organism evidence="1 2">
    <name type="scientific">Thermosediminibacter litoriperuensis</name>
    <dbReference type="NCBI Taxonomy" id="291989"/>
    <lineage>
        <taxon>Bacteria</taxon>
        <taxon>Bacillati</taxon>
        <taxon>Bacillota</taxon>
        <taxon>Clostridia</taxon>
        <taxon>Thermosediminibacterales</taxon>
        <taxon>Thermosediminibacteraceae</taxon>
        <taxon>Thermosediminibacter</taxon>
    </lineage>
</organism>
<dbReference type="GO" id="GO:0030435">
    <property type="term" value="P:sporulation resulting in formation of a cellular spore"/>
    <property type="evidence" value="ECO:0007669"/>
    <property type="project" value="InterPro"/>
</dbReference>
<comment type="caution">
    <text evidence="1">The sequence shown here is derived from an EMBL/GenBank/DDBJ whole genome shotgun (WGS) entry which is preliminary data.</text>
</comment>
<dbReference type="AlphaFoldDB" id="A0A5S5AJ06"/>
<gene>
    <name evidence="1" type="ORF">LZ11_01991</name>
</gene>
<keyword evidence="2" id="KW-1185">Reference proteome</keyword>
<dbReference type="EMBL" id="VNHO01000025">
    <property type="protein sequence ID" value="TYP50872.1"/>
    <property type="molecule type" value="Genomic_DNA"/>
</dbReference>
<dbReference type="InterPro" id="IPR012504">
    <property type="entry name" value="Spore_YabP"/>
</dbReference>